<dbReference type="EMBL" id="FJOG01000040">
    <property type="protein sequence ID" value="CZR66909.1"/>
    <property type="molecule type" value="Genomic_DNA"/>
</dbReference>
<name>A0A1L7XPE9_9HELO</name>
<dbReference type="AlphaFoldDB" id="A0A1L7XPE9"/>
<dbReference type="OrthoDB" id="5275938at2759"/>
<gene>
    <name evidence="2" type="ORF">PAC_16810</name>
</gene>
<feature type="compositionally biased region" description="Basic and acidic residues" evidence="1">
    <location>
        <begin position="72"/>
        <end position="111"/>
    </location>
</feature>
<evidence type="ECO:0000256" key="1">
    <source>
        <dbReference type="SAM" id="MobiDB-lite"/>
    </source>
</evidence>
<evidence type="ECO:0008006" key="4">
    <source>
        <dbReference type="Google" id="ProtNLM"/>
    </source>
</evidence>
<proteinExistence type="predicted"/>
<keyword evidence="3" id="KW-1185">Reference proteome</keyword>
<reference evidence="2 3" key="1">
    <citation type="submission" date="2016-03" db="EMBL/GenBank/DDBJ databases">
        <authorList>
            <person name="Ploux O."/>
        </authorList>
    </citation>
    <scope>NUCLEOTIDE SEQUENCE [LARGE SCALE GENOMIC DNA]</scope>
    <source>
        <strain evidence="2 3">UAMH 11012</strain>
    </source>
</reference>
<dbReference type="STRING" id="576137.A0A1L7XPE9"/>
<protein>
    <recommendedName>
        <fullName evidence="4">BTB domain-containing protein</fullName>
    </recommendedName>
</protein>
<evidence type="ECO:0000313" key="3">
    <source>
        <dbReference type="Proteomes" id="UP000184330"/>
    </source>
</evidence>
<evidence type="ECO:0000313" key="2">
    <source>
        <dbReference type="EMBL" id="CZR66909.1"/>
    </source>
</evidence>
<sequence>MEAQKARRPIEIAAAESAKLFSFKHGNVQIKVTHWSELVRGKVSSHCMVLASKLWENFIFDPTKNQGKSKKPQCEKEDSIEPRWETQTHKSQRVERQDPTSENGKQETLRRPVKEVDFRDNDSEALLVLLRIAHLQYNDVPTTLTYKTLLDVAVLCDRYNCVELVEPWLSQWLSDEEKSWKEAGHENWLFIAWVFARDKVFSDLAARMVREATTNDDGKCLTSSGAEVSGPMPPKVLERIQEVRKELIKNLLEVPYSRLDRYESTVASICSRPGNREGCDAAIYGSIARGVQKAGLWPRKQAEDIHMSAKELATRVKDIRIYAPYDSYSNQYCGGPGFWDQIPNILSAVPSPVLDLPRRHMM</sequence>
<accession>A0A1L7XPE9</accession>
<organism evidence="2 3">
    <name type="scientific">Phialocephala subalpina</name>
    <dbReference type="NCBI Taxonomy" id="576137"/>
    <lineage>
        <taxon>Eukaryota</taxon>
        <taxon>Fungi</taxon>
        <taxon>Dikarya</taxon>
        <taxon>Ascomycota</taxon>
        <taxon>Pezizomycotina</taxon>
        <taxon>Leotiomycetes</taxon>
        <taxon>Helotiales</taxon>
        <taxon>Mollisiaceae</taxon>
        <taxon>Phialocephala</taxon>
        <taxon>Phialocephala fortinii species complex</taxon>
    </lineage>
</organism>
<dbReference type="Proteomes" id="UP000184330">
    <property type="component" value="Unassembled WGS sequence"/>
</dbReference>
<feature type="region of interest" description="Disordered" evidence="1">
    <location>
        <begin position="65"/>
        <end position="111"/>
    </location>
</feature>